<dbReference type="InterPro" id="IPR019034">
    <property type="entry name" value="UPF0390"/>
</dbReference>
<gene>
    <name evidence="3" type="ORF">THASP1DRAFT_29568</name>
</gene>
<dbReference type="Proteomes" id="UP000271241">
    <property type="component" value="Unassembled WGS sequence"/>
</dbReference>
<accession>A0A4P9XRD2</accession>
<reference evidence="4" key="1">
    <citation type="journal article" date="2018" name="Nat. Microbiol.">
        <title>Leveraging single-cell genomics to expand the fungal tree of life.</title>
        <authorList>
            <person name="Ahrendt S.R."/>
            <person name="Quandt C.A."/>
            <person name="Ciobanu D."/>
            <person name="Clum A."/>
            <person name="Salamov A."/>
            <person name="Andreopoulos B."/>
            <person name="Cheng J.F."/>
            <person name="Woyke T."/>
            <person name="Pelin A."/>
            <person name="Henrissat B."/>
            <person name="Reynolds N.K."/>
            <person name="Benny G.L."/>
            <person name="Smith M.E."/>
            <person name="James T.Y."/>
            <person name="Grigoriev I.V."/>
        </authorList>
    </citation>
    <scope>NUCLEOTIDE SEQUENCE [LARGE SCALE GENOMIC DNA]</scope>
    <source>
        <strain evidence="4">RSA 1356</strain>
    </source>
</reference>
<evidence type="ECO:0000313" key="3">
    <source>
        <dbReference type="EMBL" id="RKP08636.1"/>
    </source>
</evidence>
<dbReference type="AlphaFoldDB" id="A0A4P9XRD2"/>
<evidence type="ECO:0000256" key="1">
    <source>
        <dbReference type="ARBA" id="ARBA00006802"/>
    </source>
</evidence>
<keyword evidence="4" id="KW-1185">Reference proteome</keyword>
<dbReference type="Pfam" id="PF09495">
    <property type="entry name" value="DUF2462"/>
    <property type="match status" value="1"/>
</dbReference>
<evidence type="ECO:0000256" key="2">
    <source>
        <dbReference type="SAM" id="MobiDB-lite"/>
    </source>
</evidence>
<dbReference type="PANTHER" id="PTHR16967">
    <property type="entry name" value="LEYDIG CELL TUMOR 10 KDA PROTEIN HOMOLOG"/>
    <property type="match status" value="1"/>
</dbReference>
<dbReference type="EMBL" id="KZ992583">
    <property type="protein sequence ID" value="RKP08636.1"/>
    <property type="molecule type" value="Genomic_DNA"/>
</dbReference>
<organism evidence="3 4">
    <name type="scientific">Thamnocephalis sphaerospora</name>
    <dbReference type="NCBI Taxonomy" id="78915"/>
    <lineage>
        <taxon>Eukaryota</taxon>
        <taxon>Fungi</taxon>
        <taxon>Fungi incertae sedis</taxon>
        <taxon>Zoopagomycota</taxon>
        <taxon>Zoopagomycotina</taxon>
        <taxon>Zoopagomycetes</taxon>
        <taxon>Zoopagales</taxon>
        <taxon>Sigmoideomycetaceae</taxon>
        <taxon>Thamnocephalis</taxon>
    </lineage>
</organism>
<sequence>MAQGLVKKANANKAKQQSAKKPLGLKKGARTIAPKNTTLIKQKQLKKRLTANINRNIETQMATRAGAVGKLTIMRSAMEKKDAGKGKKNKK</sequence>
<dbReference type="OrthoDB" id="5239630at2759"/>
<dbReference type="STRING" id="78915.A0A4P9XRD2"/>
<evidence type="ECO:0000313" key="4">
    <source>
        <dbReference type="Proteomes" id="UP000271241"/>
    </source>
</evidence>
<feature type="compositionally biased region" description="Low complexity" evidence="2">
    <location>
        <begin position="7"/>
        <end position="21"/>
    </location>
</feature>
<feature type="region of interest" description="Disordered" evidence="2">
    <location>
        <begin position="1"/>
        <end position="36"/>
    </location>
</feature>
<name>A0A4P9XRD2_9FUNG</name>
<dbReference type="PANTHER" id="PTHR16967:SF1">
    <property type="entry name" value="LEYDIG CELL TUMOR 10 KDA PROTEIN HOMOLOG"/>
    <property type="match status" value="1"/>
</dbReference>
<comment type="similarity">
    <text evidence="1">Belongs to the UPF0390 family.</text>
</comment>
<proteinExistence type="inferred from homology"/>
<protein>
    <submittedName>
        <fullName evidence="3">Uncharacterized protein</fullName>
    </submittedName>
</protein>